<feature type="domain" description="Sulfatase N-terminal" evidence="6">
    <location>
        <begin position="42"/>
        <end position="354"/>
    </location>
</feature>
<dbReference type="SUPFAM" id="SSF53649">
    <property type="entry name" value="Alkaline phosphatase-like"/>
    <property type="match status" value="1"/>
</dbReference>
<dbReference type="InterPro" id="IPR006311">
    <property type="entry name" value="TAT_signal"/>
</dbReference>
<evidence type="ECO:0000313" key="7">
    <source>
        <dbReference type="EMBL" id="KFI20227.1"/>
    </source>
</evidence>
<keyword evidence="5" id="KW-0732">Signal</keyword>
<protein>
    <submittedName>
        <fullName evidence="7">Sulfatase</fullName>
    </submittedName>
</protein>
<keyword evidence="3" id="KW-0378">Hydrolase</keyword>
<dbReference type="Gene3D" id="3.30.1120.10">
    <property type="match status" value="1"/>
</dbReference>
<comment type="caution">
    <text evidence="7">The sequence shown here is derived from an EMBL/GenBank/DDBJ whole genome shotgun (WGS) entry which is preliminary data.</text>
</comment>
<dbReference type="Gene3D" id="3.40.720.10">
    <property type="entry name" value="Alkaline Phosphatase, subunit A"/>
    <property type="match status" value="1"/>
</dbReference>
<feature type="chain" id="PRO_5002408460" evidence="5">
    <location>
        <begin position="20"/>
        <end position="463"/>
    </location>
</feature>
<name>A0A0E2ZPE5_9GAMM</name>
<accession>A0A0E2ZPE5</accession>
<keyword evidence="2" id="KW-0479">Metal-binding</keyword>
<reference evidence="7 8" key="1">
    <citation type="submission" date="2014-07" db="EMBL/GenBank/DDBJ databases">
        <title>Comparative analysis of Nitrosococcus oceani genome inventories of strains from Pacific and Atlantic gyres.</title>
        <authorList>
            <person name="Lim C.K."/>
            <person name="Wang L."/>
            <person name="Sayavedra-Soto L.A."/>
            <person name="Klotz M.G."/>
        </authorList>
    </citation>
    <scope>NUCLEOTIDE SEQUENCE [LARGE SCALE GENOMIC DNA]</scope>
    <source>
        <strain evidence="7 8">C-27</strain>
    </source>
</reference>
<dbReference type="InterPro" id="IPR050738">
    <property type="entry name" value="Sulfatase"/>
</dbReference>
<evidence type="ECO:0000256" key="4">
    <source>
        <dbReference type="ARBA" id="ARBA00022837"/>
    </source>
</evidence>
<dbReference type="OrthoDB" id="974590at2"/>
<organism evidence="7 8">
    <name type="scientific">Nitrosococcus oceani C-27</name>
    <dbReference type="NCBI Taxonomy" id="314279"/>
    <lineage>
        <taxon>Bacteria</taxon>
        <taxon>Pseudomonadati</taxon>
        <taxon>Pseudomonadota</taxon>
        <taxon>Gammaproteobacteria</taxon>
        <taxon>Chromatiales</taxon>
        <taxon>Chromatiaceae</taxon>
        <taxon>Nitrosococcus</taxon>
    </lineage>
</organism>
<dbReference type="InterPro" id="IPR024607">
    <property type="entry name" value="Sulfatase_CS"/>
</dbReference>
<evidence type="ECO:0000256" key="2">
    <source>
        <dbReference type="ARBA" id="ARBA00022723"/>
    </source>
</evidence>
<feature type="signal peptide" evidence="5">
    <location>
        <begin position="1"/>
        <end position="19"/>
    </location>
</feature>
<sequence>MNKYTYTRRKFLKTLGFTAASIAVPWPINSSSLVSGREKQPPNVILIVADDMGYGDVGCYGNQHIKTPNLDALAKKGARFTDFHSNGPLCTPTRAALLTGCYQQRVGLHIIPKDQRYAMAKAMSLEEITFAEALKSVGYSTALVGKWHLGDRPAFLPPRQGFDEYFGIPYSHDMHPWRKSFPPLPLMRGEEIVELNPDLDHLTQYCTEEAVKFISKNKDRPFLLYMPHPMPHQPVHVSERFAKRFSKEQLAAIKGEDKKSRKFLYSATIEEIDWSVGEIIKAVRALGIEESTFVAFTSDNGPAIGSAGPLRGKKRELWEGGHRVPFIAYWQEKIRPGVVIDEIAMSMDLFPTMAAMGRAPLPRKKIDGVNLLPLLCEGDKLSERTVFWRSKGKKAARKGPWKLLMQPTKKKRPTSIGLYHLNNDLSEQHNLAEIYPEKLKSLQLEFAAWEKYVDAGRAQKDEW</sequence>
<dbReference type="InterPro" id="IPR017850">
    <property type="entry name" value="Alkaline_phosphatase_core_sf"/>
</dbReference>
<dbReference type="HOGENOM" id="CLU_006332_10_4_6"/>
<dbReference type="GO" id="GO:0004065">
    <property type="term" value="F:arylsulfatase activity"/>
    <property type="evidence" value="ECO:0007669"/>
    <property type="project" value="TreeGrafter"/>
</dbReference>
<dbReference type="PROSITE" id="PS00523">
    <property type="entry name" value="SULFATASE_1"/>
    <property type="match status" value="1"/>
</dbReference>
<dbReference type="PROSITE" id="PS51318">
    <property type="entry name" value="TAT"/>
    <property type="match status" value="1"/>
</dbReference>
<dbReference type="PROSITE" id="PS00149">
    <property type="entry name" value="SULFATASE_2"/>
    <property type="match status" value="1"/>
</dbReference>
<evidence type="ECO:0000256" key="1">
    <source>
        <dbReference type="ARBA" id="ARBA00008779"/>
    </source>
</evidence>
<evidence type="ECO:0000256" key="5">
    <source>
        <dbReference type="SAM" id="SignalP"/>
    </source>
</evidence>
<evidence type="ECO:0000256" key="3">
    <source>
        <dbReference type="ARBA" id="ARBA00022801"/>
    </source>
</evidence>
<dbReference type="CDD" id="cd16026">
    <property type="entry name" value="GALNS_like"/>
    <property type="match status" value="1"/>
</dbReference>
<dbReference type="Proteomes" id="UP000028839">
    <property type="component" value="Unassembled WGS sequence"/>
</dbReference>
<evidence type="ECO:0000259" key="6">
    <source>
        <dbReference type="Pfam" id="PF00884"/>
    </source>
</evidence>
<evidence type="ECO:0000313" key="8">
    <source>
        <dbReference type="Proteomes" id="UP000028839"/>
    </source>
</evidence>
<comment type="similarity">
    <text evidence="1">Belongs to the sulfatase family.</text>
</comment>
<keyword evidence="4" id="KW-0106">Calcium</keyword>
<dbReference type="GO" id="GO:0046872">
    <property type="term" value="F:metal ion binding"/>
    <property type="evidence" value="ECO:0007669"/>
    <property type="project" value="UniProtKB-KW"/>
</dbReference>
<dbReference type="InterPro" id="IPR000917">
    <property type="entry name" value="Sulfatase_N"/>
</dbReference>
<dbReference type="EMBL" id="JPGN01000023">
    <property type="protein sequence ID" value="KFI20227.1"/>
    <property type="molecule type" value="Genomic_DNA"/>
</dbReference>
<dbReference type="Pfam" id="PF00884">
    <property type="entry name" value="Sulfatase"/>
    <property type="match status" value="1"/>
</dbReference>
<dbReference type="AlphaFoldDB" id="A0A0E2ZPE5"/>
<gene>
    <name evidence="7" type="ORF">IB75_03720</name>
</gene>
<proteinExistence type="inferred from homology"/>
<dbReference type="PANTHER" id="PTHR42693:SF53">
    <property type="entry name" value="ENDO-4-O-SULFATASE"/>
    <property type="match status" value="1"/>
</dbReference>
<dbReference type="PANTHER" id="PTHR42693">
    <property type="entry name" value="ARYLSULFATASE FAMILY MEMBER"/>
    <property type="match status" value="1"/>
</dbReference>